<evidence type="ECO:0000256" key="4">
    <source>
        <dbReference type="ARBA" id="ARBA00022729"/>
    </source>
</evidence>
<proteinExistence type="inferred from homology"/>
<dbReference type="PRINTS" id="PR00741">
    <property type="entry name" value="GLHYDRLASE29"/>
</dbReference>
<dbReference type="Pfam" id="PF01120">
    <property type="entry name" value="Alpha_L_fucos"/>
    <property type="match status" value="1"/>
</dbReference>
<dbReference type="InterPro" id="IPR057739">
    <property type="entry name" value="Glyco_hydro_29_N"/>
</dbReference>
<dbReference type="PANTHER" id="PTHR10030">
    <property type="entry name" value="ALPHA-L-FUCOSIDASE"/>
    <property type="match status" value="1"/>
</dbReference>
<evidence type="ECO:0000259" key="8">
    <source>
        <dbReference type="Pfam" id="PF16757"/>
    </source>
</evidence>
<dbReference type="PIRSF" id="PIRSF001092">
    <property type="entry name" value="Alpha-L-fucosidase"/>
    <property type="match status" value="1"/>
</dbReference>
<geneLocation type="plasmid" evidence="9 10">
    <name>pPP8</name>
</geneLocation>
<dbReference type="PROSITE" id="PS51257">
    <property type="entry name" value="PROKAR_LIPOPROTEIN"/>
    <property type="match status" value="1"/>
</dbReference>
<evidence type="ECO:0000256" key="2">
    <source>
        <dbReference type="ARBA" id="ARBA00007951"/>
    </source>
</evidence>
<dbReference type="PANTHER" id="PTHR10030:SF37">
    <property type="entry name" value="ALPHA-L-FUCOSIDASE-RELATED"/>
    <property type="match status" value="1"/>
</dbReference>
<evidence type="ECO:0000256" key="6">
    <source>
        <dbReference type="ARBA" id="ARBA00023295"/>
    </source>
</evidence>
<dbReference type="Pfam" id="PF16757">
    <property type="entry name" value="Fucosidase_C"/>
    <property type="match status" value="1"/>
</dbReference>
<keyword evidence="5" id="KW-0378">Hydrolase</keyword>
<comment type="function">
    <text evidence="1">Alpha-L-fucosidase is responsible for hydrolyzing the alpha-1,6-linked fucose joined to the reducing-end N-acetylglucosamine of the carbohydrate moieties of glycoproteins.</text>
</comment>
<dbReference type="Gene3D" id="3.20.20.80">
    <property type="entry name" value="Glycosidases"/>
    <property type="match status" value="1"/>
</dbReference>
<accession>A0ABN6LGT8</accession>
<evidence type="ECO:0000259" key="7">
    <source>
        <dbReference type="Pfam" id="PF01120"/>
    </source>
</evidence>
<dbReference type="InterPro" id="IPR016286">
    <property type="entry name" value="FUC_metazoa-typ"/>
</dbReference>
<reference evidence="9 10" key="1">
    <citation type="submission" date="2021-12" db="EMBL/GenBank/DDBJ databases">
        <title>Genome sequencing of bacteria with rrn-lacking chromosome and rrn-plasmid.</title>
        <authorList>
            <person name="Anda M."/>
            <person name="Iwasaki W."/>
        </authorList>
    </citation>
    <scope>NUCLEOTIDE SEQUENCE [LARGE SCALE GENOMIC DNA]</scope>
    <source>
        <strain evidence="9 10">NBRC 101262</strain>
        <plasmid evidence="9 10">pPP8</plasmid>
    </source>
</reference>
<evidence type="ECO:0000256" key="1">
    <source>
        <dbReference type="ARBA" id="ARBA00004071"/>
    </source>
</evidence>
<keyword evidence="4" id="KW-0732">Signal</keyword>
<evidence type="ECO:0000313" key="10">
    <source>
        <dbReference type="Proteomes" id="UP001354989"/>
    </source>
</evidence>
<evidence type="ECO:0000256" key="3">
    <source>
        <dbReference type="ARBA" id="ARBA00012662"/>
    </source>
</evidence>
<name>A0ABN6LGT8_9BACT</name>
<keyword evidence="9" id="KW-0614">Plasmid</keyword>
<evidence type="ECO:0000313" key="9">
    <source>
        <dbReference type="EMBL" id="BDD02350.1"/>
    </source>
</evidence>
<keyword evidence="6" id="KW-0326">Glycosidase</keyword>
<dbReference type="InterPro" id="IPR031919">
    <property type="entry name" value="Fucosidase_C"/>
</dbReference>
<dbReference type="InterPro" id="IPR017853">
    <property type="entry name" value="GH"/>
</dbReference>
<dbReference type="Gene3D" id="2.60.40.1180">
    <property type="entry name" value="Golgi alpha-mannosidase II"/>
    <property type="match status" value="1"/>
</dbReference>
<dbReference type="SMART" id="SM00812">
    <property type="entry name" value="Alpha_L_fucos"/>
    <property type="match status" value="1"/>
</dbReference>
<protein>
    <recommendedName>
        <fullName evidence="3">alpha-L-fucosidase</fullName>
        <ecNumber evidence="3">3.2.1.51</ecNumber>
    </recommendedName>
</protein>
<organism evidence="9 10">
    <name type="scientific">Persicobacter psychrovividus</name>
    <dbReference type="NCBI Taxonomy" id="387638"/>
    <lineage>
        <taxon>Bacteria</taxon>
        <taxon>Pseudomonadati</taxon>
        <taxon>Bacteroidota</taxon>
        <taxon>Cytophagia</taxon>
        <taxon>Cytophagales</taxon>
        <taxon>Persicobacteraceae</taxon>
        <taxon>Persicobacter</taxon>
    </lineage>
</organism>
<feature type="domain" description="Alpha-L-fucosidase C-terminal" evidence="8">
    <location>
        <begin position="435"/>
        <end position="516"/>
    </location>
</feature>
<dbReference type="InterPro" id="IPR000933">
    <property type="entry name" value="Glyco_hydro_29"/>
</dbReference>
<evidence type="ECO:0000256" key="5">
    <source>
        <dbReference type="ARBA" id="ARBA00022801"/>
    </source>
</evidence>
<sequence>MTFFKNCAFSSLALLLACSPQTPKDSLAPTSTYTEDWQSLEKVKIAPDWYQDAKFGIYAHWGPVSQAFVDMDKNEYLAGWHGMMMYGKEGIPNWETGELPKNVDGTPKPTSNYLHHKRVFGEPSEGYGYKYLIEHFKTDGFNAKEWADLFAKSGAKFSGPVAIHHDNFAMWDSKVTRWNSVNYGEKDISGELKKEIEARGMKFLGSFHHAFTWKYFVPAHQSGEKISPEDYDLYTEPHGYDVNMPSERFHKEWWAKLKEYIDKYQPDVIWFDWWLENMQEEYRKKFLAYYYNKGKQWNKEVAVMFKEATFPENTAIRDYERGRPNQIKIDPWVTDTSPGAWFYRSNAKFVEPNTLVDILIDIVSKNGTMLLNVPPNPNGAIPDVMKKLLLNMGDWLAVNGEAIYGTRPWIVFGEGPTRIPVGGHKVERKKLVYTAKDIRFTKKNDNEFYAIVMDTPKDEIKIQTLSTNFTALNNDIERITLLGSEEEIKWKRSEAGLIIEKPKNFPTAYAHAFKIQCKGYQETNIGGDEEQNL</sequence>
<dbReference type="SUPFAM" id="SSF51445">
    <property type="entry name" value="(Trans)glycosidases"/>
    <property type="match status" value="1"/>
</dbReference>
<dbReference type="Proteomes" id="UP001354989">
    <property type="component" value="Plasmid pPP8"/>
</dbReference>
<feature type="domain" description="Glycoside hydrolase family 29 N-terminal" evidence="7">
    <location>
        <begin position="29"/>
        <end position="401"/>
    </location>
</feature>
<dbReference type="EC" id="3.2.1.51" evidence="3"/>
<keyword evidence="10" id="KW-1185">Reference proteome</keyword>
<comment type="similarity">
    <text evidence="2">Belongs to the glycosyl hydrolase 29 family.</text>
</comment>
<dbReference type="RefSeq" id="WP_338399510.1">
    <property type="nucleotide sequence ID" value="NZ_AP025300.1"/>
</dbReference>
<gene>
    <name evidence="9" type="ORF">PEPS_46300</name>
</gene>
<dbReference type="EMBL" id="AP025300">
    <property type="protein sequence ID" value="BDD02350.1"/>
    <property type="molecule type" value="Genomic_DNA"/>
</dbReference>
<dbReference type="InterPro" id="IPR013780">
    <property type="entry name" value="Glyco_hydro_b"/>
</dbReference>